<evidence type="ECO:0000256" key="1">
    <source>
        <dbReference type="ARBA" id="ARBA00022741"/>
    </source>
</evidence>
<sequence>MTKRRNVIIFGKTGSGKSTIANMLVSESLKNPKFAMGGSMQGVTNKCKKAKGDLYKVTDTVGLGEETDTERKDAEQMIIDFLKQTKDSYHHIIFAKRAGRQDQMDTALWEIFLTIFKEDPKQTTEGNDVYRGMLVVITDCKQGWLDKQKAPMKQYYGAVNDRFIGVDFPPIDEEDDEMEEYLSRKRTDQLRNLKETLDKYYIENGKAAFTPRYCNMNDGELRVFCKQLLSKVAKLAVKLGKNVDEFIRGLFQMITPWSSSQIIPFMMSLEDGDDLQDLL</sequence>
<proteinExistence type="predicted"/>
<comment type="caution">
    <text evidence="4">The sequence shown here is derived from an EMBL/GenBank/DDBJ whole genome shotgun (WGS) entry which is preliminary data.</text>
</comment>
<reference evidence="4 5" key="1">
    <citation type="submission" date="2024-09" db="EMBL/GenBank/DDBJ databases">
        <title>Chromosome-scale assembly of Riccia fluitans.</title>
        <authorList>
            <person name="Paukszto L."/>
            <person name="Sawicki J."/>
            <person name="Karawczyk K."/>
            <person name="Piernik-Szablinska J."/>
            <person name="Szczecinska M."/>
            <person name="Mazdziarz M."/>
        </authorList>
    </citation>
    <scope>NUCLEOTIDE SEQUENCE [LARGE SCALE GENOMIC DNA]</scope>
    <source>
        <strain evidence="4">Rf_01</strain>
        <tissue evidence="4">Aerial parts of the thallus</tissue>
    </source>
</reference>
<dbReference type="Proteomes" id="UP001605036">
    <property type="component" value="Unassembled WGS sequence"/>
</dbReference>
<evidence type="ECO:0000259" key="3">
    <source>
        <dbReference type="Pfam" id="PF04548"/>
    </source>
</evidence>
<dbReference type="InterPro" id="IPR006703">
    <property type="entry name" value="G_AIG1"/>
</dbReference>
<dbReference type="Gene3D" id="3.40.50.300">
    <property type="entry name" value="P-loop containing nucleotide triphosphate hydrolases"/>
    <property type="match status" value="1"/>
</dbReference>
<keyword evidence="5" id="KW-1185">Reference proteome</keyword>
<evidence type="ECO:0000313" key="5">
    <source>
        <dbReference type="Proteomes" id="UP001605036"/>
    </source>
</evidence>
<protein>
    <recommendedName>
        <fullName evidence="3">AIG1-type G domain-containing protein</fullName>
    </recommendedName>
</protein>
<dbReference type="InterPro" id="IPR027417">
    <property type="entry name" value="P-loop_NTPase"/>
</dbReference>
<dbReference type="GO" id="GO:0005525">
    <property type="term" value="F:GTP binding"/>
    <property type="evidence" value="ECO:0007669"/>
    <property type="project" value="UniProtKB-KW"/>
</dbReference>
<dbReference type="AlphaFoldDB" id="A0ABD1XI40"/>
<dbReference type="Pfam" id="PF04548">
    <property type="entry name" value="AIG1"/>
    <property type="match status" value="1"/>
</dbReference>
<name>A0ABD1XI40_9MARC</name>
<organism evidence="4 5">
    <name type="scientific">Riccia fluitans</name>
    <dbReference type="NCBI Taxonomy" id="41844"/>
    <lineage>
        <taxon>Eukaryota</taxon>
        <taxon>Viridiplantae</taxon>
        <taxon>Streptophyta</taxon>
        <taxon>Embryophyta</taxon>
        <taxon>Marchantiophyta</taxon>
        <taxon>Marchantiopsida</taxon>
        <taxon>Marchantiidae</taxon>
        <taxon>Marchantiales</taxon>
        <taxon>Ricciaceae</taxon>
        <taxon>Riccia</taxon>
    </lineage>
</organism>
<keyword evidence="2" id="KW-0342">GTP-binding</keyword>
<dbReference type="SUPFAM" id="SSF52540">
    <property type="entry name" value="P-loop containing nucleoside triphosphate hydrolases"/>
    <property type="match status" value="1"/>
</dbReference>
<evidence type="ECO:0000313" key="4">
    <source>
        <dbReference type="EMBL" id="KAL2608614.1"/>
    </source>
</evidence>
<feature type="domain" description="AIG1-type G" evidence="3">
    <location>
        <begin position="6"/>
        <end position="118"/>
    </location>
</feature>
<dbReference type="PANTHER" id="PTHR10903:SF149">
    <property type="entry name" value="TRANSLOCASE OF CHLOROPLAST 33, CHLOROPLASTIC"/>
    <property type="match status" value="1"/>
</dbReference>
<gene>
    <name evidence="4" type="ORF">R1flu_027187</name>
</gene>
<keyword evidence="1" id="KW-0547">Nucleotide-binding</keyword>
<dbReference type="InterPro" id="IPR045058">
    <property type="entry name" value="GIMA/IAN/Toc"/>
</dbReference>
<evidence type="ECO:0000256" key="2">
    <source>
        <dbReference type="ARBA" id="ARBA00023134"/>
    </source>
</evidence>
<dbReference type="EMBL" id="JBHFFA010000008">
    <property type="protein sequence ID" value="KAL2608614.1"/>
    <property type="molecule type" value="Genomic_DNA"/>
</dbReference>
<accession>A0ABD1XI40</accession>
<dbReference type="PANTHER" id="PTHR10903">
    <property type="entry name" value="GTPASE, IMAP FAMILY MEMBER-RELATED"/>
    <property type="match status" value="1"/>
</dbReference>